<dbReference type="KEGG" id="lbc:LACBIDRAFT_295062"/>
<gene>
    <name evidence="1" type="ORF">LACBIDRAFT_295062</name>
</gene>
<dbReference type="GeneID" id="6080586"/>
<dbReference type="InParanoid" id="B0DLW0"/>
<reference evidence="1 2" key="1">
    <citation type="journal article" date="2008" name="Nature">
        <title>The genome of Laccaria bicolor provides insights into mycorrhizal symbiosis.</title>
        <authorList>
            <person name="Martin F."/>
            <person name="Aerts A."/>
            <person name="Ahren D."/>
            <person name="Brun A."/>
            <person name="Danchin E.G.J."/>
            <person name="Duchaussoy F."/>
            <person name="Gibon J."/>
            <person name="Kohler A."/>
            <person name="Lindquist E."/>
            <person name="Pereda V."/>
            <person name="Salamov A."/>
            <person name="Shapiro H.J."/>
            <person name="Wuyts J."/>
            <person name="Blaudez D."/>
            <person name="Buee M."/>
            <person name="Brokstein P."/>
            <person name="Canbaeck B."/>
            <person name="Cohen D."/>
            <person name="Courty P.E."/>
            <person name="Coutinho P.M."/>
            <person name="Delaruelle C."/>
            <person name="Detter J.C."/>
            <person name="Deveau A."/>
            <person name="DiFazio S."/>
            <person name="Duplessis S."/>
            <person name="Fraissinet-Tachet L."/>
            <person name="Lucic E."/>
            <person name="Frey-Klett P."/>
            <person name="Fourrey C."/>
            <person name="Feussner I."/>
            <person name="Gay G."/>
            <person name="Grimwood J."/>
            <person name="Hoegger P.J."/>
            <person name="Jain P."/>
            <person name="Kilaru S."/>
            <person name="Labbe J."/>
            <person name="Lin Y.C."/>
            <person name="Legue V."/>
            <person name="Le Tacon F."/>
            <person name="Marmeisse R."/>
            <person name="Melayah D."/>
            <person name="Montanini B."/>
            <person name="Muratet M."/>
            <person name="Nehls U."/>
            <person name="Niculita-Hirzel H."/>
            <person name="Oudot-Le Secq M.P."/>
            <person name="Peter M."/>
            <person name="Quesneville H."/>
            <person name="Rajashekar B."/>
            <person name="Reich M."/>
            <person name="Rouhier N."/>
            <person name="Schmutz J."/>
            <person name="Yin T."/>
            <person name="Chalot M."/>
            <person name="Henrissat B."/>
            <person name="Kuees U."/>
            <person name="Lucas S."/>
            <person name="Van de Peer Y."/>
            <person name="Podila G.K."/>
            <person name="Polle A."/>
            <person name="Pukkila P.J."/>
            <person name="Richardson P.M."/>
            <person name="Rouze P."/>
            <person name="Sanders I.R."/>
            <person name="Stajich J.E."/>
            <person name="Tunlid A."/>
            <person name="Tuskan G."/>
            <person name="Grigoriev I.V."/>
        </authorList>
    </citation>
    <scope>NUCLEOTIDE SEQUENCE [LARGE SCALE GENOMIC DNA]</scope>
    <source>
        <strain evidence="2">S238N-H82 / ATCC MYA-4686</strain>
    </source>
</reference>
<sequence>MLVCKIKIPHVAHNGVHISSVRTPRVNRVQRGQSQALIHLEEFGISAALLNKTYQSIIIVVDILLVDAADPEDVKLWYVEDEGPRFPVVDPDGAVLLMREWKALQTNQQYQTMDAMDAVVTKHRTIDLRVEKIVVIVHWIGMDTNSQANVNVNARVYYKEETLPPPPRALPAERLIGS</sequence>
<dbReference type="OrthoDB" id="10323755at2759"/>
<dbReference type="AlphaFoldDB" id="B0DLW0"/>
<dbReference type="Proteomes" id="UP000001194">
    <property type="component" value="Unassembled WGS sequence"/>
</dbReference>
<evidence type="ECO:0000313" key="2">
    <source>
        <dbReference type="Proteomes" id="UP000001194"/>
    </source>
</evidence>
<organism evidence="2">
    <name type="scientific">Laccaria bicolor (strain S238N-H82 / ATCC MYA-4686)</name>
    <name type="common">Bicoloured deceiver</name>
    <name type="synonym">Laccaria laccata var. bicolor</name>
    <dbReference type="NCBI Taxonomy" id="486041"/>
    <lineage>
        <taxon>Eukaryota</taxon>
        <taxon>Fungi</taxon>
        <taxon>Dikarya</taxon>
        <taxon>Basidiomycota</taxon>
        <taxon>Agaricomycotina</taxon>
        <taxon>Agaricomycetes</taxon>
        <taxon>Agaricomycetidae</taxon>
        <taxon>Agaricales</taxon>
        <taxon>Agaricineae</taxon>
        <taxon>Hydnangiaceae</taxon>
        <taxon>Laccaria</taxon>
    </lineage>
</organism>
<keyword evidence="2" id="KW-1185">Reference proteome</keyword>
<accession>B0DLW0</accession>
<dbReference type="RefSeq" id="XP_001884983.1">
    <property type="nucleotide sequence ID" value="XM_001884948.1"/>
</dbReference>
<evidence type="ECO:0000313" key="1">
    <source>
        <dbReference type="EMBL" id="EDR04464.1"/>
    </source>
</evidence>
<protein>
    <submittedName>
        <fullName evidence="1">Predicted protein</fullName>
    </submittedName>
</protein>
<proteinExistence type="predicted"/>
<dbReference type="HOGENOM" id="CLU_1510868_0_0_1"/>
<name>B0DLW0_LACBS</name>
<dbReference type="EMBL" id="DS547118">
    <property type="protein sequence ID" value="EDR04464.1"/>
    <property type="molecule type" value="Genomic_DNA"/>
</dbReference>